<keyword evidence="2" id="KW-1133">Transmembrane helix</keyword>
<organism evidence="3 4">
    <name type="scientific">Homarus americanus</name>
    <name type="common">American lobster</name>
    <dbReference type="NCBI Taxonomy" id="6706"/>
    <lineage>
        <taxon>Eukaryota</taxon>
        <taxon>Metazoa</taxon>
        <taxon>Ecdysozoa</taxon>
        <taxon>Arthropoda</taxon>
        <taxon>Crustacea</taxon>
        <taxon>Multicrustacea</taxon>
        <taxon>Malacostraca</taxon>
        <taxon>Eumalacostraca</taxon>
        <taxon>Eucarida</taxon>
        <taxon>Decapoda</taxon>
        <taxon>Pleocyemata</taxon>
        <taxon>Astacidea</taxon>
        <taxon>Nephropoidea</taxon>
        <taxon>Nephropidae</taxon>
        <taxon>Homarus</taxon>
    </lineage>
</organism>
<dbReference type="GO" id="GO:0008010">
    <property type="term" value="F:structural constituent of chitin-based larval cuticle"/>
    <property type="evidence" value="ECO:0007669"/>
    <property type="project" value="TreeGrafter"/>
</dbReference>
<evidence type="ECO:0000313" key="3">
    <source>
        <dbReference type="EMBL" id="KAG7169990.1"/>
    </source>
</evidence>
<keyword evidence="2" id="KW-0812">Transmembrane</keyword>
<evidence type="ECO:0000313" key="4">
    <source>
        <dbReference type="Proteomes" id="UP000747542"/>
    </source>
</evidence>
<feature type="region of interest" description="Disordered" evidence="1">
    <location>
        <begin position="387"/>
        <end position="410"/>
    </location>
</feature>
<gene>
    <name evidence="3" type="ORF">Hamer_G012208</name>
</gene>
<feature type="compositionally biased region" description="Low complexity" evidence="1">
    <location>
        <begin position="397"/>
        <end position="410"/>
    </location>
</feature>
<protein>
    <submittedName>
        <fullName evidence="3">Putative formin-like</fullName>
    </submittedName>
</protein>
<feature type="region of interest" description="Disordered" evidence="1">
    <location>
        <begin position="181"/>
        <end position="229"/>
    </location>
</feature>
<comment type="caution">
    <text evidence="3">The sequence shown here is derived from an EMBL/GenBank/DDBJ whole genome shotgun (WGS) entry which is preliminary data.</text>
</comment>
<proteinExistence type="predicted"/>
<dbReference type="EMBL" id="JAHLQT010014894">
    <property type="protein sequence ID" value="KAG7169990.1"/>
    <property type="molecule type" value="Genomic_DNA"/>
</dbReference>
<feature type="region of interest" description="Disordered" evidence="1">
    <location>
        <begin position="73"/>
        <end position="92"/>
    </location>
</feature>
<evidence type="ECO:0000256" key="2">
    <source>
        <dbReference type="SAM" id="Phobius"/>
    </source>
</evidence>
<feature type="transmembrane region" description="Helical" evidence="2">
    <location>
        <begin position="130"/>
        <end position="156"/>
    </location>
</feature>
<accession>A0A8J5KFB2</accession>
<name>A0A8J5KFB2_HOMAM</name>
<keyword evidence="2" id="KW-0472">Membrane</keyword>
<dbReference type="PANTHER" id="PTHR10380:SF2">
    <property type="entry name" value="AGAP003037-PA"/>
    <property type="match status" value="1"/>
</dbReference>
<keyword evidence="4" id="KW-1185">Reference proteome</keyword>
<dbReference type="GO" id="GO:0062129">
    <property type="term" value="C:chitin-based extracellular matrix"/>
    <property type="evidence" value="ECO:0007669"/>
    <property type="project" value="TreeGrafter"/>
</dbReference>
<feature type="compositionally biased region" description="Polar residues" evidence="1">
    <location>
        <begin position="387"/>
        <end position="396"/>
    </location>
</feature>
<dbReference type="InterPro" id="IPR050468">
    <property type="entry name" value="Cuticle_Struct_Prot"/>
</dbReference>
<dbReference type="AlphaFoldDB" id="A0A8J5KFB2"/>
<evidence type="ECO:0000256" key="1">
    <source>
        <dbReference type="SAM" id="MobiDB-lite"/>
    </source>
</evidence>
<feature type="compositionally biased region" description="Polar residues" evidence="1">
    <location>
        <begin position="255"/>
        <end position="278"/>
    </location>
</feature>
<reference evidence="3" key="1">
    <citation type="journal article" date="2021" name="Sci. Adv.">
        <title>The American lobster genome reveals insights on longevity, neural, and immune adaptations.</title>
        <authorList>
            <person name="Polinski J.M."/>
            <person name="Zimin A.V."/>
            <person name="Clark K.F."/>
            <person name="Kohn A.B."/>
            <person name="Sadowski N."/>
            <person name="Timp W."/>
            <person name="Ptitsyn A."/>
            <person name="Khanna P."/>
            <person name="Romanova D.Y."/>
            <person name="Williams P."/>
            <person name="Greenwood S.J."/>
            <person name="Moroz L.L."/>
            <person name="Walt D.R."/>
            <person name="Bodnar A.G."/>
        </authorList>
    </citation>
    <scope>NUCLEOTIDE SEQUENCE</scope>
    <source>
        <strain evidence="3">GMGI-L3</strain>
    </source>
</reference>
<dbReference type="PANTHER" id="PTHR10380">
    <property type="entry name" value="CUTICLE PROTEIN"/>
    <property type="match status" value="1"/>
</dbReference>
<sequence length="410" mass="45198">MSLPDSSSCHHCHIHAPIPARDLKRTHPLRTNFVEKVEDVPATQNNVPPKSSFKKNVSFLYRKINKRGNKNIAKGSQTNVSIPIPPPPPPSAVVDGRPAVVVDSLPLTVRQGQRSVVPLTRRQRRRGRGLAGLQAVLLVGAYALLLVLAVVIGVVLSQGSPLRQRRVQNFAQPRRPVFNDASLAPVRASRPRFADSPRGGGRFPQPIPAPRASVAPRPPPTTTAAPDYDFDYYDNTQDVVLLPNPVTAPRPSFAPQPSSFRPAQATSDPRRPSSQAPRRTTVPLANIDTDFSLRDEQPIRGRKEPAVKILRSWSHQNADGTFSWGYENDDGSYKNETRGLDCVVRGVYGYIDKETGETLSFPYESGNPCDPDAPSDYFYDYDANTMQGFAQTQVPSQPRANPRPQQPRQG</sequence>
<dbReference type="OrthoDB" id="7222477at2759"/>
<dbReference type="Proteomes" id="UP000747542">
    <property type="component" value="Unassembled WGS sequence"/>
</dbReference>
<feature type="region of interest" description="Disordered" evidence="1">
    <location>
        <begin position="243"/>
        <end position="281"/>
    </location>
</feature>